<dbReference type="OrthoDB" id="9921724at2"/>
<keyword evidence="2" id="KW-1185">Reference proteome</keyword>
<accession>A0A1E3W412</accession>
<name>A0A1E3W412_9HYPH</name>
<reference evidence="1 2" key="1">
    <citation type="journal article" date="2016" name="Environ. Microbiol.">
        <title>New Methyloceanibacter diversity from North Sea sediments includes methanotroph containing solely the soluble methane monooxygenase.</title>
        <authorList>
            <person name="Vekeman B."/>
            <person name="Kerckhof F.M."/>
            <person name="Cremers G."/>
            <person name="de Vos P."/>
            <person name="Vandamme P."/>
            <person name="Boon N."/>
            <person name="Op den Camp H.J."/>
            <person name="Heylen K."/>
        </authorList>
    </citation>
    <scope>NUCLEOTIDE SEQUENCE [LARGE SCALE GENOMIC DNA]</scope>
    <source>
        <strain evidence="1 2">R-67174</strain>
    </source>
</reference>
<evidence type="ECO:0000313" key="2">
    <source>
        <dbReference type="Proteomes" id="UP000094501"/>
    </source>
</evidence>
<sequence length="85" mass="9466">MYEFMTPFYGRKRFLRPRRPARLRTVIQRYQLAELFGLTGAIVAVWLGVQIDNGLSSVPAPEPMGVESASADLIVGVPVGKHRPL</sequence>
<protein>
    <submittedName>
        <fullName evidence="1">Uncharacterized protein</fullName>
    </submittedName>
</protein>
<gene>
    <name evidence="1" type="ORF">AUC68_14795</name>
</gene>
<dbReference type="RefSeq" id="WP_069436429.1">
    <property type="nucleotide sequence ID" value="NZ_LPWG01000005.1"/>
</dbReference>
<dbReference type="STRING" id="1774968.AUC68_14795"/>
<proteinExistence type="predicted"/>
<comment type="caution">
    <text evidence="1">The sequence shown here is derived from an EMBL/GenBank/DDBJ whole genome shotgun (WGS) entry which is preliminary data.</text>
</comment>
<organism evidence="1 2">
    <name type="scientific">Methyloceanibacter methanicus</name>
    <dbReference type="NCBI Taxonomy" id="1774968"/>
    <lineage>
        <taxon>Bacteria</taxon>
        <taxon>Pseudomonadati</taxon>
        <taxon>Pseudomonadota</taxon>
        <taxon>Alphaproteobacteria</taxon>
        <taxon>Hyphomicrobiales</taxon>
        <taxon>Hyphomicrobiaceae</taxon>
        <taxon>Methyloceanibacter</taxon>
    </lineage>
</organism>
<dbReference type="AlphaFoldDB" id="A0A1E3W412"/>
<dbReference type="Proteomes" id="UP000094501">
    <property type="component" value="Unassembled WGS sequence"/>
</dbReference>
<dbReference type="EMBL" id="LPWG01000005">
    <property type="protein sequence ID" value="ODS00526.1"/>
    <property type="molecule type" value="Genomic_DNA"/>
</dbReference>
<evidence type="ECO:0000313" key="1">
    <source>
        <dbReference type="EMBL" id="ODS00526.1"/>
    </source>
</evidence>